<feature type="region of interest" description="Disordered" evidence="1">
    <location>
        <begin position="33"/>
        <end position="57"/>
    </location>
</feature>
<dbReference type="HOGENOM" id="CLU_2993491_0_0_4"/>
<dbReference type="AlphaFoldDB" id="F6G1E6"/>
<proteinExistence type="predicted"/>
<dbReference type="KEGG" id="rsn:RSPO_c01650"/>
<accession>F6G1E6</accession>
<dbReference type="PATRIC" id="fig|1031711.3.peg.1606"/>
<feature type="compositionally biased region" description="Basic residues" evidence="1">
    <location>
        <begin position="40"/>
        <end position="57"/>
    </location>
</feature>
<dbReference type="Proteomes" id="UP000007953">
    <property type="component" value="Chromosome"/>
</dbReference>
<evidence type="ECO:0000256" key="1">
    <source>
        <dbReference type="SAM" id="MobiDB-lite"/>
    </source>
</evidence>
<name>F6G1E6_RALS8</name>
<gene>
    <name evidence="2" type="ordered locus">RSPO_c01650</name>
</gene>
<protein>
    <submittedName>
        <fullName evidence="2">Uncharacterized protein</fullName>
    </submittedName>
</protein>
<reference evidence="2 3" key="1">
    <citation type="journal article" date="2011" name="J. Bacteriol.">
        <title>Complete genome sequence of the plant pathogen Ralstonia solanacearum strain Po82.</title>
        <authorList>
            <person name="Xu J."/>
            <person name="Zheng H.J."/>
            <person name="Liu L."/>
            <person name="Pan Z.C."/>
            <person name="Prior P."/>
            <person name="Tang B."/>
            <person name="Xu J.S."/>
            <person name="Zhang H."/>
            <person name="Tian Q."/>
            <person name="Zhang L.Q."/>
            <person name="Feng J."/>
        </authorList>
    </citation>
    <scope>NUCLEOTIDE SEQUENCE [LARGE SCALE GENOMIC DNA]</scope>
    <source>
        <strain evidence="2 3">Po82</strain>
    </source>
</reference>
<evidence type="ECO:0000313" key="3">
    <source>
        <dbReference type="Proteomes" id="UP000007953"/>
    </source>
</evidence>
<evidence type="ECO:0000313" key="2">
    <source>
        <dbReference type="EMBL" id="AEG68950.1"/>
    </source>
</evidence>
<dbReference type="EMBL" id="CP002819">
    <property type="protein sequence ID" value="AEG68950.1"/>
    <property type="molecule type" value="Genomic_DNA"/>
</dbReference>
<organism evidence="2 3">
    <name type="scientific">Ralstonia solanacearum (strain Po82)</name>
    <dbReference type="NCBI Taxonomy" id="1031711"/>
    <lineage>
        <taxon>Bacteria</taxon>
        <taxon>Pseudomonadati</taxon>
        <taxon>Pseudomonadota</taxon>
        <taxon>Betaproteobacteria</taxon>
        <taxon>Burkholderiales</taxon>
        <taxon>Burkholderiaceae</taxon>
        <taxon>Ralstonia</taxon>
        <taxon>Ralstonia solanacearum species complex</taxon>
    </lineage>
</organism>
<sequence length="57" mass="6387">MPVRVRGGHHSVVRRTGQARQSVGWAGCFEAVSAGSSHSIPKRGRKKTRPRPRFHLR</sequence>